<dbReference type="EMBL" id="SNRW01011107">
    <property type="protein sequence ID" value="KAA6375619.1"/>
    <property type="molecule type" value="Genomic_DNA"/>
</dbReference>
<organism evidence="1 2">
    <name type="scientific">Streblomastix strix</name>
    <dbReference type="NCBI Taxonomy" id="222440"/>
    <lineage>
        <taxon>Eukaryota</taxon>
        <taxon>Metamonada</taxon>
        <taxon>Preaxostyla</taxon>
        <taxon>Oxymonadida</taxon>
        <taxon>Streblomastigidae</taxon>
        <taxon>Streblomastix</taxon>
    </lineage>
</organism>
<comment type="caution">
    <text evidence="1">The sequence shown here is derived from an EMBL/GenBank/DDBJ whole genome shotgun (WGS) entry which is preliminary data.</text>
</comment>
<dbReference type="AlphaFoldDB" id="A0A5J4UYN1"/>
<evidence type="ECO:0000313" key="1">
    <source>
        <dbReference type="EMBL" id="KAA6375619.1"/>
    </source>
</evidence>
<dbReference type="Proteomes" id="UP000324800">
    <property type="component" value="Unassembled WGS sequence"/>
</dbReference>
<gene>
    <name evidence="1" type="ORF">EZS28_028854</name>
</gene>
<protein>
    <submittedName>
        <fullName evidence="1">Uncharacterized protein</fullName>
    </submittedName>
</protein>
<evidence type="ECO:0000313" key="2">
    <source>
        <dbReference type="Proteomes" id="UP000324800"/>
    </source>
</evidence>
<reference evidence="1 2" key="1">
    <citation type="submission" date="2019-03" db="EMBL/GenBank/DDBJ databases">
        <title>Single cell metagenomics reveals metabolic interactions within the superorganism composed of flagellate Streblomastix strix and complex community of Bacteroidetes bacteria on its surface.</title>
        <authorList>
            <person name="Treitli S.C."/>
            <person name="Kolisko M."/>
            <person name="Husnik F."/>
            <person name="Keeling P."/>
            <person name="Hampl V."/>
        </authorList>
    </citation>
    <scope>NUCLEOTIDE SEQUENCE [LARGE SCALE GENOMIC DNA]</scope>
    <source>
        <strain evidence="1">ST1C</strain>
    </source>
</reference>
<name>A0A5J4UYN1_9EUKA</name>
<proteinExistence type="predicted"/>
<sequence>MKSPAIPEIEPQFEKEIDIFQHPLQQPFQVYVIRWETPTMQARLRSSIFEETLTPDPSPCRWLLDIISEDKHMVKISIHFVLSENQLILVVDYTFDVHKSQVQLKIDGMQDEKLNISDQNDAYNKQEDDTLLSLKTDKEEPIDANSKVDVVVLLDDKADKTDIYTKIETDTLLEIKQIKQTLIPKKKMIHSYY</sequence>
<accession>A0A5J4UYN1</accession>